<evidence type="ECO:0008006" key="3">
    <source>
        <dbReference type="Google" id="ProtNLM"/>
    </source>
</evidence>
<protein>
    <recommendedName>
        <fullName evidence="3">Condensation domain-containing protein</fullName>
    </recommendedName>
</protein>
<dbReference type="EMBL" id="MLAK01000856">
    <property type="protein sequence ID" value="OHT02709.1"/>
    <property type="molecule type" value="Genomic_DNA"/>
</dbReference>
<gene>
    <name evidence="1" type="ORF">TRFO_30113</name>
</gene>
<comment type="caution">
    <text evidence="1">The sequence shown here is derived from an EMBL/GenBank/DDBJ whole genome shotgun (WGS) entry which is preliminary data.</text>
</comment>
<evidence type="ECO:0000313" key="2">
    <source>
        <dbReference type="Proteomes" id="UP000179807"/>
    </source>
</evidence>
<organism evidence="1 2">
    <name type="scientific">Tritrichomonas foetus</name>
    <dbReference type="NCBI Taxonomy" id="1144522"/>
    <lineage>
        <taxon>Eukaryota</taxon>
        <taxon>Metamonada</taxon>
        <taxon>Parabasalia</taxon>
        <taxon>Tritrichomonadida</taxon>
        <taxon>Tritrichomonadidae</taxon>
        <taxon>Tritrichomonas</taxon>
    </lineage>
</organism>
<name>A0A1J4JZM4_9EUKA</name>
<dbReference type="VEuPathDB" id="TrichDB:TRFO_30113"/>
<dbReference type="AlphaFoldDB" id="A0A1J4JZM4"/>
<dbReference type="Proteomes" id="UP000179807">
    <property type="component" value="Unassembled WGS sequence"/>
</dbReference>
<sequence>MVNLFTLIYSLKKTTQLFPCLYGLKTKRPYIYIKSLMWSISACKQNVKLSIFQLIQLYSIFRSLFSLDSQRRFLKMISRRADPLESMHLVAPCCTQLVLELEDKKYVPEILQKLEKYVVALHVKSDGNNLVHHEKKPEIFEIPKSITTFSDIAEWHFDNHTLPQKEAMASLAVRDNIISINCDHLCGDGGYLKTIVENIVKDGQPNPEPLPISAYELVGKSLHQYENSNYTYYSHAKDISRIFPKLKPDKKASRGLFEVCSSKIKDLTCYMKNGEQKGKVKGLTEALWAAFTLSIAAYNDKLDPCGLCTVVDMRRYIPNGYLYNHWNMCQYVSHILTYANINEKQNVTDLTRQMRESLNKGFNEGCHYKTMVTLKKMATEPHILEPVPGKATALSNVGPIFVKRPINDIFMSVIASNDELNGMSLLTYSTVCDNHENDKVYSEFAYSDADFSRADALLLNASVDFSLRNVGFETPISEALEMIKHFQKTYKNKYIL</sequence>
<keyword evidence="2" id="KW-1185">Reference proteome</keyword>
<proteinExistence type="predicted"/>
<reference evidence="1" key="1">
    <citation type="submission" date="2016-10" db="EMBL/GenBank/DDBJ databases">
        <authorList>
            <person name="Benchimol M."/>
            <person name="Almeida L.G."/>
            <person name="Vasconcelos A.T."/>
            <person name="Perreira-Neves A."/>
            <person name="Rosa I.A."/>
            <person name="Tasca T."/>
            <person name="Bogo M.R."/>
            <person name="de Souza W."/>
        </authorList>
    </citation>
    <scope>NUCLEOTIDE SEQUENCE [LARGE SCALE GENOMIC DNA]</scope>
    <source>
        <strain evidence="1">K</strain>
    </source>
</reference>
<accession>A0A1J4JZM4</accession>
<dbReference type="RefSeq" id="XP_068355845.1">
    <property type="nucleotide sequence ID" value="XM_068507163.1"/>
</dbReference>
<dbReference type="GeneID" id="94841867"/>
<evidence type="ECO:0000313" key="1">
    <source>
        <dbReference type="EMBL" id="OHT02709.1"/>
    </source>
</evidence>